<feature type="transmembrane region" description="Helical" evidence="2">
    <location>
        <begin position="42"/>
        <end position="61"/>
    </location>
</feature>
<keyword evidence="2" id="KW-0812">Transmembrane</keyword>
<name>A0AAJ0BQ86_9PEZI</name>
<accession>A0AAJ0BQ86</accession>
<evidence type="ECO:0000313" key="4">
    <source>
        <dbReference type="Proteomes" id="UP001244011"/>
    </source>
</evidence>
<sequence>MSLATATPANPDLGTTVAAPPKPTGHPSPEKAARDENTSFKIAVAILATTLGLFIFFMVFWPCIRRRQGRKPADVEQGIEMSRQATTRRSPPRQHPGPQAAPGPRQNNVPEQPRMAYRISPRRMNWGEGSDNRRAPPAWTQQVRRVPAQENSRSHANGAPSAPTDRIVHERPGTAETGATYVPGSNDHPGYFEVDLGQQIQTEVSPVSTMVSPIRTVSPISPPIPTSSKSRRQRREERWEKPRPKGYDADTGRFTRKLFTREGRDT</sequence>
<evidence type="ECO:0000313" key="3">
    <source>
        <dbReference type="EMBL" id="KAK1762455.1"/>
    </source>
</evidence>
<evidence type="ECO:0008006" key="5">
    <source>
        <dbReference type="Google" id="ProtNLM"/>
    </source>
</evidence>
<dbReference type="Proteomes" id="UP001244011">
    <property type="component" value="Unassembled WGS sequence"/>
</dbReference>
<keyword evidence="2" id="KW-0472">Membrane</keyword>
<evidence type="ECO:0000256" key="1">
    <source>
        <dbReference type="SAM" id="MobiDB-lite"/>
    </source>
</evidence>
<feature type="region of interest" description="Disordered" evidence="1">
    <location>
        <begin position="214"/>
        <end position="266"/>
    </location>
</feature>
<dbReference type="EMBL" id="MU839037">
    <property type="protein sequence ID" value="KAK1762455.1"/>
    <property type="molecule type" value="Genomic_DNA"/>
</dbReference>
<feature type="region of interest" description="Disordered" evidence="1">
    <location>
        <begin position="1"/>
        <end position="34"/>
    </location>
</feature>
<protein>
    <recommendedName>
        <fullName evidence="5">Transmembrane protein</fullName>
    </recommendedName>
</protein>
<evidence type="ECO:0000256" key="2">
    <source>
        <dbReference type="SAM" id="Phobius"/>
    </source>
</evidence>
<gene>
    <name evidence="3" type="ORF">QBC33DRAFT_519541</name>
</gene>
<feature type="compositionally biased region" description="Basic and acidic residues" evidence="1">
    <location>
        <begin position="234"/>
        <end position="266"/>
    </location>
</feature>
<dbReference type="AlphaFoldDB" id="A0AAJ0BQ86"/>
<keyword evidence="4" id="KW-1185">Reference proteome</keyword>
<proteinExistence type="predicted"/>
<dbReference type="RefSeq" id="XP_060278668.1">
    <property type="nucleotide sequence ID" value="XM_060426299.1"/>
</dbReference>
<organism evidence="3 4">
    <name type="scientific">Phialemonium atrogriseum</name>
    <dbReference type="NCBI Taxonomy" id="1093897"/>
    <lineage>
        <taxon>Eukaryota</taxon>
        <taxon>Fungi</taxon>
        <taxon>Dikarya</taxon>
        <taxon>Ascomycota</taxon>
        <taxon>Pezizomycotina</taxon>
        <taxon>Sordariomycetes</taxon>
        <taxon>Sordariomycetidae</taxon>
        <taxon>Cephalothecales</taxon>
        <taxon>Cephalothecaceae</taxon>
        <taxon>Phialemonium</taxon>
    </lineage>
</organism>
<dbReference type="GeneID" id="85309486"/>
<comment type="caution">
    <text evidence="3">The sequence shown here is derived from an EMBL/GenBank/DDBJ whole genome shotgun (WGS) entry which is preliminary data.</text>
</comment>
<feature type="region of interest" description="Disordered" evidence="1">
    <location>
        <begin position="68"/>
        <end position="184"/>
    </location>
</feature>
<keyword evidence="2" id="KW-1133">Transmembrane helix</keyword>
<feature type="compositionally biased region" description="Polar residues" evidence="1">
    <location>
        <begin position="139"/>
        <end position="155"/>
    </location>
</feature>
<reference evidence="3" key="1">
    <citation type="submission" date="2023-06" db="EMBL/GenBank/DDBJ databases">
        <title>Genome-scale phylogeny and comparative genomics of the fungal order Sordariales.</title>
        <authorList>
            <consortium name="Lawrence Berkeley National Laboratory"/>
            <person name="Hensen N."/>
            <person name="Bonometti L."/>
            <person name="Westerberg I."/>
            <person name="Brannstrom I.O."/>
            <person name="Guillou S."/>
            <person name="Cros-Aarteil S."/>
            <person name="Calhoun S."/>
            <person name="Haridas S."/>
            <person name="Kuo A."/>
            <person name="Mondo S."/>
            <person name="Pangilinan J."/>
            <person name="Riley R."/>
            <person name="Labutti K."/>
            <person name="Andreopoulos B."/>
            <person name="Lipzen A."/>
            <person name="Chen C."/>
            <person name="Yanf M."/>
            <person name="Daum C."/>
            <person name="Ng V."/>
            <person name="Clum A."/>
            <person name="Steindorff A."/>
            <person name="Ohm R."/>
            <person name="Martin F."/>
            <person name="Silar P."/>
            <person name="Natvig D."/>
            <person name="Lalanne C."/>
            <person name="Gautier V."/>
            <person name="Ament-Velasquez S.L."/>
            <person name="Kruys A."/>
            <person name="Hutchinson M.I."/>
            <person name="Powell A.J."/>
            <person name="Barry K."/>
            <person name="Miller A.N."/>
            <person name="Grigoriev I.V."/>
            <person name="Debuchy R."/>
            <person name="Gladieux P."/>
            <person name="Thoren M.H."/>
            <person name="Johannesson H."/>
        </authorList>
    </citation>
    <scope>NUCLEOTIDE SEQUENCE</scope>
    <source>
        <strain evidence="3">8032-3</strain>
    </source>
</reference>